<name>A0AA39FFM1_MICHY</name>
<gene>
    <name evidence="2" type="ORF">PV327_002359</name>
</gene>
<evidence type="ECO:0000256" key="1">
    <source>
        <dbReference type="SAM" id="SignalP"/>
    </source>
</evidence>
<reference evidence="2" key="1">
    <citation type="journal article" date="2023" name="bioRxiv">
        <title>Scaffold-level genome assemblies of two parasitoid biocontrol wasps reveal the parthenogenesis mechanism and an associated novel virus.</title>
        <authorList>
            <person name="Inwood S."/>
            <person name="Skelly J."/>
            <person name="Guhlin J."/>
            <person name="Harrop T."/>
            <person name="Goldson S."/>
            <person name="Dearden P."/>
        </authorList>
    </citation>
    <scope>NUCLEOTIDE SEQUENCE</scope>
    <source>
        <strain evidence="2">Lincoln</strain>
        <tissue evidence="2">Whole body</tissue>
    </source>
</reference>
<dbReference type="EMBL" id="JAQQBR010001831">
    <property type="protein sequence ID" value="KAK0168576.1"/>
    <property type="molecule type" value="Genomic_DNA"/>
</dbReference>
<dbReference type="AlphaFoldDB" id="A0AA39FFM1"/>
<feature type="non-terminal residue" evidence="2">
    <location>
        <position position="68"/>
    </location>
</feature>
<protein>
    <submittedName>
        <fullName evidence="2">Uncharacterized protein</fullName>
    </submittedName>
</protein>
<feature type="signal peptide" evidence="1">
    <location>
        <begin position="1"/>
        <end position="36"/>
    </location>
</feature>
<organism evidence="2 3">
    <name type="scientific">Microctonus hyperodae</name>
    <name type="common">Parasitoid wasp</name>
    <dbReference type="NCBI Taxonomy" id="165561"/>
    <lineage>
        <taxon>Eukaryota</taxon>
        <taxon>Metazoa</taxon>
        <taxon>Ecdysozoa</taxon>
        <taxon>Arthropoda</taxon>
        <taxon>Hexapoda</taxon>
        <taxon>Insecta</taxon>
        <taxon>Pterygota</taxon>
        <taxon>Neoptera</taxon>
        <taxon>Endopterygota</taxon>
        <taxon>Hymenoptera</taxon>
        <taxon>Apocrita</taxon>
        <taxon>Ichneumonoidea</taxon>
        <taxon>Braconidae</taxon>
        <taxon>Euphorinae</taxon>
        <taxon>Microctonus</taxon>
    </lineage>
</organism>
<comment type="caution">
    <text evidence="2">The sequence shown here is derived from an EMBL/GenBank/DDBJ whole genome shotgun (WGS) entry which is preliminary data.</text>
</comment>
<evidence type="ECO:0000313" key="2">
    <source>
        <dbReference type="EMBL" id="KAK0168576.1"/>
    </source>
</evidence>
<sequence>MSRVEVIRAQCAQLSHCSMLFHLILLVLIATYTAIASEFPERECCDPIYPIPEPTSRAPSAPTPTGRS</sequence>
<proteinExistence type="predicted"/>
<keyword evidence="3" id="KW-1185">Reference proteome</keyword>
<keyword evidence="1" id="KW-0732">Signal</keyword>
<accession>A0AA39FFM1</accession>
<evidence type="ECO:0000313" key="3">
    <source>
        <dbReference type="Proteomes" id="UP001168972"/>
    </source>
</evidence>
<feature type="chain" id="PRO_5041312671" evidence="1">
    <location>
        <begin position="37"/>
        <end position="68"/>
    </location>
</feature>
<reference evidence="2" key="2">
    <citation type="submission" date="2023-03" db="EMBL/GenBank/DDBJ databases">
        <authorList>
            <person name="Inwood S.N."/>
            <person name="Skelly J.G."/>
            <person name="Guhlin J."/>
            <person name="Harrop T.W.R."/>
            <person name="Goldson S.G."/>
            <person name="Dearden P.K."/>
        </authorList>
    </citation>
    <scope>NUCLEOTIDE SEQUENCE</scope>
    <source>
        <strain evidence="2">Lincoln</strain>
        <tissue evidence="2">Whole body</tissue>
    </source>
</reference>
<dbReference type="Proteomes" id="UP001168972">
    <property type="component" value="Unassembled WGS sequence"/>
</dbReference>